<dbReference type="Pfam" id="PF01494">
    <property type="entry name" value="FAD_binding_3"/>
    <property type="match status" value="1"/>
</dbReference>
<evidence type="ECO:0000313" key="4">
    <source>
        <dbReference type="EMBL" id="MFF0544629.1"/>
    </source>
</evidence>
<dbReference type="SUPFAM" id="SSF51905">
    <property type="entry name" value="FAD/NAD(P)-binding domain"/>
    <property type="match status" value="1"/>
</dbReference>
<reference evidence="4 5" key="1">
    <citation type="submission" date="2024-10" db="EMBL/GenBank/DDBJ databases">
        <title>The Natural Products Discovery Center: Release of the First 8490 Sequenced Strains for Exploring Actinobacteria Biosynthetic Diversity.</title>
        <authorList>
            <person name="Kalkreuter E."/>
            <person name="Kautsar S.A."/>
            <person name="Yang D."/>
            <person name="Bader C.D."/>
            <person name="Teijaro C.N."/>
            <person name="Fluegel L."/>
            <person name="Davis C.M."/>
            <person name="Simpson J.R."/>
            <person name="Lauterbach L."/>
            <person name="Steele A.D."/>
            <person name="Gui C."/>
            <person name="Meng S."/>
            <person name="Li G."/>
            <person name="Viehrig K."/>
            <person name="Ye F."/>
            <person name="Su P."/>
            <person name="Kiefer A.F."/>
            <person name="Nichols A."/>
            <person name="Cepeda A.J."/>
            <person name="Yan W."/>
            <person name="Fan B."/>
            <person name="Jiang Y."/>
            <person name="Adhikari A."/>
            <person name="Zheng C.-J."/>
            <person name="Schuster L."/>
            <person name="Cowan T.M."/>
            <person name="Smanski M.J."/>
            <person name="Chevrette M.G."/>
            <person name="De Carvalho L.P.S."/>
            <person name="Shen B."/>
        </authorList>
    </citation>
    <scope>NUCLEOTIDE SEQUENCE [LARGE SCALE GENOMIC DNA]</scope>
    <source>
        <strain evidence="4 5">NPDC004045</strain>
    </source>
</reference>
<evidence type="ECO:0000259" key="3">
    <source>
        <dbReference type="Pfam" id="PF01494"/>
    </source>
</evidence>
<comment type="caution">
    <text evidence="4">The sequence shown here is derived from an EMBL/GenBank/DDBJ whole genome shotgun (WGS) entry which is preliminary data.</text>
</comment>
<dbReference type="Proteomes" id="UP001601444">
    <property type="component" value="Unassembled WGS sequence"/>
</dbReference>
<evidence type="ECO:0000256" key="1">
    <source>
        <dbReference type="ARBA" id="ARBA00023002"/>
    </source>
</evidence>
<dbReference type="PRINTS" id="PR00420">
    <property type="entry name" value="RNGMNOXGNASE"/>
</dbReference>
<protein>
    <submittedName>
        <fullName evidence="4">FAD-dependent monooxygenase</fullName>
    </submittedName>
</protein>
<feature type="domain" description="FAD-binding" evidence="3">
    <location>
        <begin position="9"/>
        <end position="311"/>
    </location>
</feature>
<organism evidence="4 5">
    <name type="scientific">Nocardia thailandica</name>
    <dbReference type="NCBI Taxonomy" id="257275"/>
    <lineage>
        <taxon>Bacteria</taxon>
        <taxon>Bacillati</taxon>
        <taxon>Actinomycetota</taxon>
        <taxon>Actinomycetes</taxon>
        <taxon>Mycobacteriales</taxon>
        <taxon>Nocardiaceae</taxon>
        <taxon>Nocardia</taxon>
    </lineage>
</organism>
<dbReference type="PANTHER" id="PTHR13789">
    <property type="entry name" value="MONOOXYGENASE"/>
    <property type="match status" value="1"/>
</dbReference>
<dbReference type="InterPro" id="IPR002938">
    <property type="entry name" value="FAD-bd"/>
</dbReference>
<evidence type="ECO:0000256" key="2">
    <source>
        <dbReference type="ARBA" id="ARBA00023033"/>
    </source>
</evidence>
<proteinExistence type="predicted"/>
<dbReference type="RefSeq" id="WP_387701157.1">
    <property type="nucleotide sequence ID" value="NZ_JBIAMX010000010.1"/>
</dbReference>
<dbReference type="InterPro" id="IPR036188">
    <property type="entry name" value="FAD/NAD-bd_sf"/>
</dbReference>
<dbReference type="PANTHER" id="PTHR13789:SF309">
    <property type="entry name" value="PUTATIVE (AFU_ORTHOLOGUE AFUA_6G14510)-RELATED"/>
    <property type="match status" value="1"/>
</dbReference>
<accession>A0ABW6PQD3</accession>
<gene>
    <name evidence="4" type="ORF">ACFYTF_17515</name>
</gene>
<dbReference type="InterPro" id="IPR050493">
    <property type="entry name" value="FAD-dep_Monooxygenase_BioMet"/>
</dbReference>
<keyword evidence="2 4" id="KW-0503">Monooxygenase</keyword>
<sequence>MPESSVRSAAIVGGGIAGIAAALALRSAGWAVTVHERATDLAEVGAGITLAPNALSALDALGAGATVRRAALPDHTGTVLDRHGTPLAATPLREFAHGDLVALHRADLLSALAELLPPDRLRLGTTVLRAETDGTVHTAADSVRYDLVVAADGVRSRLRTQLWPGSHARDSGIHAWRWIADPAPETLCGMVVGAHGEIGVIPIDRGRAYAWAATRRPDLGLAQFADWCDPVPALLAAADPERMIRTDLLDVAVPAELARGRVVLIGDAAHGMLPHLGQGAGLALEDAVVLAAHAPDLATYSAERRPRVARLNRLARRMARVAMPGSEAAARFRDSVTRRLPDELATRRLRSAHDWRAG</sequence>
<keyword evidence="1" id="KW-0560">Oxidoreductase</keyword>
<dbReference type="Gene3D" id="3.50.50.60">
    <property type="entry name" value="FAD/NAD(P)-binding domain"/>
    <property type="match status" value="1"/>
</dbReference>
<dbReference type="EMBL" id="JBIAMX010000010">
    <property type="protein sequence ID" value="MFF0544629.1"/>
    <property type="molecule type" value="Genomic_DNA"/>
</dbReference>
<evidence type="ECO:0000313" key="5">
    <source>
        <dbReference type="Proteomes" id="UP001601444"/>
    </source>
</evidence>
<dbReference type="GO" id="GO:0004497">
    <property type="term" value="F:monooxygenase activity"/>
    <property type="evidence" value="ECO:0007669"/>
    <property type="project" value="UniProtKB-KW"/>
</dbReference>
<name>A0ABW6PQD3_9NOCA</name>
<keyword evidence="5" id="KW-1185">Reference proteome</keyword>